<dbReference type="AlphaFoldDB" id="Q24D36"/>
<proteinExistence type="inferred from homology"/>
<dbReference type="RefSeq" id="XP_001025950.2">
    <property type="nucleotide sequence ID" value="XM_001025950.2"/>
</dbReference>
<comment type="subcellular location">
    <subcellularLocation>
        <location evidence="1 7">Membrane</location>
        <topology evidence="1 7">Single-pass type I membrane protein</topology>
    </subcellularLocation>
</comment>
<dbReference type="Proteomes" id="UP000009168">
    <property type="component" value="Unassembled WGS sequence"/>
</dbReference>
<dbReference type="STRING" id="312017.Q24D36"/>
<keyword evidence="5 8" id="KW-1133">Transmembrane helix</keyword>
<dbReference type="EMBL" id="GG662333">
    <property type="protein sequence ID" value="EAS05705.2"/>
    <property type="molecule type" value="Genomic_DNA"/>
</dbReference>
<dbReference type="GO" id="GO:0016020">
    <property type="term" value="C:membrane"/>
    <property type="evidence" value="ECO:0007669"/>
    <property type="project" value="UniProtKB-SubCell"/>
</dbReference>
<gene>
    <name evidence="11" type="ORF">TTHERM_01114160</name>
</gene>
<dbReference type="InterPro" id="IPR015720">
    <property type="entry name" value="Emp24-like"/>
</dbReference>
<dbReference type="eggNOG" id="KOG1691">
    <property type="taxonomic scope" value="Eukaryota"/>
</dbReference>
<sequence length="204" mass="23967">MINYKIPISLLLILVIFISQSNAIELAIKLEGRQEHCFFDSLGERILVRLTIVCDKGEFLEFKVSNQDGTYSETQAELKTQNFQIITEFEGEYQFCFHNTDLKEDLTVYFDYKTGVEAKDYADLIKKEDGVKFELSAKRLEDTLKDISLEKRFIYRHQQYNSALQNDLTFKIQGFSIITLVLLIALAIFQSYYLRQFFKEKKML</sequence>
<dbReference type="PROSITE" id="PS50866">
    <property type="entry name" value="GOLD"/>
    <property type="match status" value="1"/>
</dbReference>
<dbReference type="OMA" id="CFEVEDY"/>
<evidence type="ECO:0000256" key="7">
    <source>
        <dbReference type="RuleBase" id="RU003827"/>
    </source>
</evidence>
<evidence type="ECO:0000256" key="3">
    <source>
        <dbReference type="ARBA" id="ARBA00022692"/>
    </source>
</evidence>
<feature type="signal peptide" evidence="9">
    <location>
        <begin position="1"/>
        <end position="23"/>
    </location>
</feature>
<dbReference type="FunCoup" id="Q24D36">
    <property type="interactions" value="2"/>
</dbReference>
<comment type="similarity">
    <text evidence="2 7">Belongs to the EMP24/GP25L family.</text>
</comment>
<accession>Q24D36</accession>
<evidence type="ECO:0000256" key="6">
    <source>
        <dbReference type="ARBA" id="ARBA00023136"/>
    </source>
</evidence>
<dbReference type="GeneID" id="7827782"/>
<evidence type="ECO:0000259" key="10">
    <source>
        <dbReference type="PROSITE" id="PS50866"/>
    </source>
</evidence>
<keyword evidence="12" id="KW-1185">Reference proteome</keyword>
<evidence type="ECO:0000313" key="12">
    <source>
        <dbReference type="Proteomes" id="UP000009168"/>
    </source>
</evidence>
<dbReference type="HOGENOM" id="CLU_066963_4_1_1"/>
<dbReference type="PANTHER" id="PTHR22811">
    <property type="entry name" value="TRANSMEMBRANE EMP24 DOMAIN-CONTAINING PROTEIN"/>
    <property type="match status" value="1"/>
</dbReference>
<keyword evidence="3 7" id="KW-0812">Transmembrane</keyword>
<evidence type="ECO:0000256" key="9">
    <source>
        <dbReference type="SAM" id="SignalP"/>
    </source>
</evidence>
<organism evidence="11 12">
    <name type="scientific">Tetrahymena thermophila (strain SB210)</name>
    <dbReference type="NCBI Taxonomy" id="312017"/>
    <lineage>
        <taxon>Eukaryota</taxon>
        <taxon>Sar</taxon>
        <taxon>Alveolata</taxon>
        <taxon>Ciliophora</taxon>
        <taxon>Intramacronucleata</taxon>
        <taxon>Oligohymenophorea</taxon>
        <taxon>Hymenostomatida</taxon>
        <taxon>Tetrahymenina</taxon>
        <taxon>Tetrahymenidae</taxon>
        <taxon>Tetrahymena</taxon>
    </lineage>
</organism>
<keyword evidence="6 8" id="KW-0472">Membrane</keyword>
<protein>
    <submittedName>
        <fullName evidence="11">Emp24/gp25L/p24 family protein</fullName>
    </submittedName>
</protein>
<dbReference type="SMART" id="SM01190">
    <property type="entry name" value="EMP24_GP25L"/>
    <property type="match status" value="1"/>
</dbReference>
<dbReference type="Pfam" id="PF01105">
    <property type="entry name" value="EMP24_GP25L"/>
    <property type="match status" value="1"/>
</dbReference>
<evidence type="ECO:0000256" key="8">
    <source>
        <dbReference type="SAM" id="Phobius"/>
    </source>
</evidence>
<evidence type="ECO:0000313" key="11">
    <source>
        <dbReference type="EMBL" id="EAS05705.2"/>
    </source>
</evidence>
<keyword evidence="4 9" id="KW-0732">Signal</keyword>
<evidence type="ECO:0000256" key="1">
    <source>
        <dbReference type="ARBA" id="ARBA00004479"/>
    </source>
</evidence>
<reference evidence="12" key="1">
    <citation type="journal article" date="2006" name="PLoS Biol.">
        <title>Macronuclear genome sequence of the ciliate Tetrahymena thermophila, a model eukaryote.</title>
        <authorList>
            <person name="Eisen J.A."/>
            <person name="Coyne R.S."/>
            <person name="Wu M."/>
            <person name="Wu D."/>
            <person name="Thiagarajan M."/>
            <person name="Wortman J.R."/>
            <person name="Badger J.H."/>
            <person name="Ren Q."/>
            <person name="Amedeo P."/>
            <person name="Jones K.M."/>
            <person name="Tallon L.J."/>
            <person name="Delcher A.L."/>
            <person name="Salzberg S.L."/>
            <person name="Silva J.C."/>
            <person name="Haas B.J."/>
            <person name="Majoros W.H."/>
            <person name="Farzad M."/>
            <person name="Carlton J.M."/>
            <person name="Smith R.K. Jr."/>
            <person name="Garg J."/>
            <person name="Pearlman R.E."/>
            <person name="Karrer K.M."/>
            <person name="Sun L."/>
            <person name="Manning G."/>
            <person name="Elde N.C."/>
            <person name="Turkewitz A.P."/>
            <person name="Asai D.J."/>
            <person name="Wilkes D.E."/>
            <person name="Wang Y."/>
            <person name="Cai H."/>
            <person name="Collins K."/>
            <person name="Stewart B.A."/>
            <person name="Lee S.R."/>
            <person name="Wilamowska K."/>
            <person name="Weinberg Z."/>
            <person name="Ruzzo W.L."/>
            <person name="Wloga D."/>
            <person name="Gaertig J."/>
            <person name="Frankel J."/>
            <person name="Tsao C.-C."/>
            <person name="Gorovsky M.A."/>
            <person name="Keeling P.J."/>
            <person name="Waller R.F."/>
            <person name="Patron N.J."/>
            <person name="Cherry J.M."/>
            <person name="Stover N.A."/>
            <person name="Krieger C.J."/>
            <person name="del Toro C."/>
            <person name="Ryder H.F."/>
            <person name="Williamson S.C."/>
            <person name="Barbeau R.A."/>
            <person name="Hamilton E.P."/>
            <person name="Orias E."/>
        </authorList>
    </citation>
    <scope>NUCLEOTIDE SEQUENCE [LARGE SCALE GENOMIC DNA]</scope>
    <source>
        <strain evidence="12">SB210</strain>
    </source>
</reference>
<evidence type="ECO:0000256" key="2">
    <source>
        <dbReference type="ARBA" id="ARBA00007104"/>
    </source>
</evidence>
<name>Q24D36_TETTS</name>
<evidence type="ECO:0000256" key="4">
    <source>
        <dbReference type="ARBA" id="ARBA00022729"/>
    </source>
</evidence>
<feature type="domain" description="GOLD" evidence="10">
    <location>
        <begin position="35"/>
        <end position="137"/>
    </location>
</feature>
<evidence type="ECO:0000256" key="5">
    <source>
        <dbReference type="ARBA" id="ARBA00022989"/>
    </source>
</evidence>
<dbReference type="InterPro" id="IPR009038">
    <property type="entry name" value="GOLD_dom"/>
</dbReference>
<feature type="chain" id="PRO_5004202074" evidence="9">
    <location>
        <begin position="24"/>
        <end position="204"/>
    </location>
</feature>
<dbReference type="InParanoid" id="Q24D36"/>
<dbReference type="KEGG" id="tet:TTHERM_01114160"/>
<dbReference type="OrthoDB" id="759142at2759"/>
<feature type="transmembrane region" description="Helical" evidence="8">
    <location>
        <begin position="174"/>
        <end position="194"/>
    </location>
</feature>